<dbReference type="AlphaFoldDB" id="A0A0R3RT67"/>
<feature type="region of interest" description="Disordered" evidence="1">
    <location>
        <begin position="1"/>
        <end position="21"/>
    </location>
</feature>
<feature type="compositionally biased region" description="Basic residues" evidence="1">
    <location>
        <begin position="1"/>
        <end position="18"/>
    </location>
</feature>
<evidence type="ECO:0000313" key="3">
    <source>
        <dbReference type="WBParaSite" id="EEL_0000513201-mRNA-1"/>
    </source>
</evidence>
<keyword evidence="2" id="KW-1185">Reference proteome</keyword>
<protein>
    <submittedName>
        <fullName evidence="3">BHLH domain-containing protein</fullName>
    </submittedName>
</protein>
<name>A0A0R3RT67_9BILA</name>
<sequence length="435" mass="49459">MRPRGNHHRSERQSRKRWHDGMAKHVNAVMKRAKERRTTLTDTYRRVPQRLTQPISPHKRLKERAGLWMFVKQSEVQEDVRAVMAEDSHDRRQMWNRACQKVEGSINCNALFPMLSSADNIFGAPSFKNDKELCLFPADPSLLDYAERILSTLPQLNLRNDDTTSYSVAATGIVACSLRRNGIYPKGSSFQEKERLESSEKENGTHEKFWRSFFENLSPLNSFSADSTPLTSNSSSAKLFEFEDIPASSGHVLSDSDGVNISDVYQSSDSLSNNMSDCSFDDFVPKIGENSVGSVANLSINSNDLMKLIIDEDISTNISCNSPSQQPKFELKEYRPISVSAWFERDSANMLNTSKASCRNSKKDKAWLGCPPMECSSNKSLINEIVKKRQRMNNSLVRRKSRSNTPDFHFKSNHETYNAFDSICHSQTSHFSFDF</sequence>
<evidence type="ECO:0000256" key="1">
    <source>
        <dbReference type="SAM" id="MobiDB-lite"/>
    </source>
</evidence>
<evidence type="ECO:0000313" key="2">
    <source>
        <dbReference type="Proteomes" id="UP000050640"/>
    </source>
</evidence>
<accession>A0A0R3RT67</accession>
<proteinExistence type="predicted"/>
<organism evidence="2 3">
    <name type="scientific">Elaeophora elaphi</name>
    <dbReference type="NCBI Taxonomy" id="1147741"/>
    <lineage>
        <taxon>Eukaryota</taxon>
        <taxon>Metazoa</taxon>
        <taxon>Ecdysozoa</taxon>
        <taxon>Nematoda</taxon>
        <taxon>Chromadorea</taxon>
        <taxon>Rhabditida</taxon>
        <taxon>Spirurina</taxon>
        <taxon>Spiruromorpha</taxon>
        <taxon>Filarioidea</taxon>
        <taxon>Onchocercidae</taxon>
        <taxon>Elaeophora</taxon>
    </lineage>
</organism>
<reference evidence="3" key="1">
    <citation type="submission" date="2017-02" db="UniProtKB">
        <authorList>
            <consortium name="WormBaseParasite"/>
        </authorList>
    </citation>
    <scope>IDENTIFICATION</scope>
</reference>
<dbReference type="WBParaSite" id="EEL_0000513201-mRNA-1">
    <property type="protein sequence ID" value="EEL_0000513201-mRNA-1"/>
    <property type="gene ID" value="EEL_0000513201"/>
</dbReference>
<dbReference type="Proteomes" id="UP000050640">
    <property type="component" value="Unplaced"/>
</dbReference>